<evidence type="ECO:0000313" key="7">
    <source>
        <dbReference type="EMBL" id="MBB4683549.1"/>
    </source>
</evidence>
<comment type="caution">
    <text evidence="7">The sequence shown here is derived from an EMBL/GenBank/DDBJ whole genome shotgun (WGS) entry which is preliminary data.</text>
</comment>
<keyword evidence="4 5" id="KW-0503">Monooxygenase</keyword>
<gene>
    <name evidence="7" type="ORF">BJY18_001034</name>
</gene>
<evidence type="ECO:0000313" key="8">
    <source>
        <dbReference type="Proteomes" id="UP000581769"/>
    </source>
</evidence>
<sequence length="379" mass="40081">MTRIVIAGAGLGGLTLARVLHVHGIEAVICERDTGRDARVQGGTLDLTVEGGQWALEEAGLTEGYRAIARPEGQDMVLYDQAGTLLRQEVAPDEGAAQFGRPEADRPKLRALLLDALPESTVRWGHAVQRAESLPGGGHRVHLAGGETLEGDLLVGADGGRSRVRPLLTPADLEYTGATGVELVIADADRAHPEVSALVGRGSFSAIGTQRTLSAQRCGDGTIHVHLTFRCPADWVRTSGIPFNDPARARAALKELYPGWAPEILALVDAASGPVTVLPLHALPPGLRWPHHPGRTLIGDAAHLMSPYAGQGANLAMQDGAELALAIAGGQDLRAFEESMLARAERSARMSAENLDRFLSPRGAEGVRELFARMAGEPV</sequence>
<evidence type="ECO:0000256" key="4">
    <source>
        <dbReference type="ARBA" id="ARBA00023033"/>
    </source>
</evidence>
<feature type="domain" description="FAD-binding" evidence="6">
    <location>
        <begin position="297"/>
        <end position="329"/>
    </location>
</feature>
<keyword evidence="5" id="KW-0521">NADP</keyword>
<dbReference type="PRINTS" id="PR00420">
    <property type="entry name" value="RNGMNOXGNASE"/>
</dbReference>
<feature type="domain" description="FAD-binding" evidence="6">
    <location>
        <begin position="2"/>
        <end position="176"/>
    </location>
</feature>
<keyword evidence="2 5" id="KW-0274">FAD</keyword>
<feature type="binding site" evidence="5">
    <location>
        <position position="46"/>
    </location>
    <ligand>
        <name>FAD</name>
        <dbReference type="ChEBI" id="CHEBI:57692"/>
    </ligand>
</feature>
<dbReference type="InterPro" id="IPR036188">
    <property type="entry name" value="FAD/NAD-bd_sf"/>
</dbReference>
<dbReference type="PANTHER" id="PTHR46972">
    <property type="entry name" value="MONOOXYGENASE ASQM-RELATED"/>
    <property type="match status" value="1"/>
</dbReference>
<keyword evidence="5" id="KW-0963">Cytoplasm</keyword>
<dbReference type="GO" id="GO:0071949">
    <property type="term" value="F:FAD binding"/>
    <property type="evidence" value="ECO:0007669"/>
    <property type="project" value="InterPro"/>
</dbReference>
<reference evidence="7 8" key="1">
    <citation type="submission" date="2020-08" db="EMBL/GenBank/DDBJ databases">
        <title>Sequencing the genomes of 1000 actinobacteria strains.</title>
        <authorList>
            <person name="Klenk H.-P."/>
        </authorList>
    </citation>
    <scope>NUCLEOTIDE SEQUENCE [LARGE SCALE GENOMIC DNA]</scope>
    <source>
        <strain evidence="7 8">DSM 45859</strain>
    </source>
</reference>
<evidence type="ECO:0000256" key="1">
    <source>
        <dbReference type="ARBA" id="ARBA00022630"/>
    </source>
</evidence>
<dbReference type="RefSeq" id="WP_184778108.1">
    <property type="nucleotide sequence ID" value="NZ_JACHMG010000001.1"/>
</dbReference>
<comment type="cofactor">
    <cofactor evidence="5">
        <name>FAD</name>
        <dbReference type="ChEBI" id="CHEBI:57692"/>
    </cofactor>
</comment>
<feature type="binding site" evidence="5">
    <location>
        <position position="106"/>
    </location>
    <ligand>
        <name>FAD</name>
        <dbReference type="ChEBI" id="CHEBI:57692"/>
    </ligand>
</feature>
<proteinExistence type="inferred from homology"/>
<name>A0A840IPR5_9PSEU</name>
<dbReference type="EMBL" id="JACHMG010000001">
    <property type="protein sequence ID" value="MBB4683549.1"/>
    <property type="molecule type" value="Genomic_DNA"/>
</dbReference>
<dbReference type="GO" id="GO:0004497">
    <property type="term" value="F:monooxygenase activity"/>
    <property type="evidence" value="ECO:0007669"/>
    <property type="project" value="UniProtKB-UniRule"/>
</dbReference>
<dbReference type="Pfam" id="PF01494">
    <property type="entry name" value="FAD_binding_3"/>
    <property type="match status" value="2"/>
</dbReference>
<evidence type="ECO:0000256" key="3">
    <source>
        <dbReference type="ARBA" id="ARBA00023002"/>
    </source>
</evidence>
<evidence type="ECO:0000256" key="2">
    <source>
        <dbReference type="ARBA" id="ARBA00022827"/>
    </source>
</evidence>
<dbReference type="GO" id="GO:0046677">
    <property type="term" value="P:response to antibiotic"/>
    <property type="evidence" value="ECO:0007669"/>
    <property type="project" value="InterPro"/>
</dbReference>
<evidence type="ECO:0000256" key="5">
    <source>
        <dbReference type="HAMAP-Rule" id="MF_00845"/>
    </source>
</evidence>
<comment type="function">
    <text evidence="5">An FAD-requiring monooxygenase active on some tetracycline antibiotic derivatives, which leads to their inactivation. Hydroxylates carbon 11a of tetracycline and some analogs.</text>
</comment>
<organism evidence="7 8">
    <name type="scientific">Amycolatopsis jiangsuensis</name>
    <dbReference type="NCBI Taxonomy" id="1181879"/>
    <lineage>
        <taxon>Bacteria</taxon>
        <taxon>Bacillati</taxon>
        <taxon>Actinomycetota</taxon>
        <taxon>Actinomycetes</taxon>
        <taxon>Pseudonocardiales</taxon>
        <taxon>Pseudonocardiaceae</taxon>
        <taxon>Amycolatopsis</taxon>
    </lineage>
</organism>
<dbReference type="GO" id="GO:0005737">
    <property type="term" value="C:cytoplasm"/>
    <property type="evidence" value="ECO:0007669"/>
    <property type="project" value="UniProtKB-SubCell"/>
</dbReference>
<comment type="catalytic activity">
    <reaction evidence="5">
        <text>a tetracycline + NADPH + O2 + H(+) = an 11a-hydroxytetracycline + NADP(+) + H2O</text>
        <dbReference type="Rhea" id="RHEA:61444"/>
        <dbReference type="ChEBI" id="CHEBI:15377"/>
        <dbReference type="ChEBI" id="CHEBI:15378"/>
        <dbReference type="ChEBI" id="CHEBI:15379"/>
        <dbReference type="ChEBI" id="CHEBI:57783"/>
        <dbReference type="ChEBI" id="CHEBI:58349"/>
        <dbReference type="ChEBI" id="CHEBI:144644"/>
        <dbReference type="ChEBI" id="CHEBI:144645"/>
    </reaction>
</comment>
<dbReference type="HAMAP" id="MF_00845">
    <property type="entry name" value="TetX_monooxygenase"/>
    <property type="match status" value="1"/>
</dbReference>
<dbReference type="Proteomes" id="UP000581769">
    <property type="component" value="Unassembled WGS sequence"/>
</dbReference>
<dbReference type="SUPFAM" id="SSF51905">
    <property type="entry name" value="FAD/NAD(P)-binding domain"/>
    <property type="match status" value="1"/>
</dbReference>
<comment type="subunit">
    <text evidence="5">Monomer.</text>
</comment>
<dbReference type="AlphaFoldDB" id="A0A840IPR5"/>
<keyword evidence="1 5" id="KW-0285">Flavoprotein</keyword>
<accession>A0A840IPR5</accession>
<keyword evidence="8" id="KW-1185">Reference proteome</keyword>
<dbReference type="PANTHER" id="PTHR46972:SF1">
    <property type="entry name" value="FAD DEPENDENT OXIDOREDUCTASE DOMAIN-CONTAINING PROTEIN"/>
    <property type="match status" value="1"/>
</dbReference>
<comment type="domain">
    <text evidence="5">Consists of an N-terminal FAD-binding domain with a Rossman fold and a C-terminal substrate-binding domain.</text>
</comment>
<keyword evidence="5" id="KW-0547">Nucleotide-binding</keyword>
<dbReference type="EC" id="1.14.13.-" evidence="5"/>
<feature type="binding site" evidence="5">
    <location>
        <position position="39"/>
    </location>
    <ligand>
        <name>NADPH</name>
        <dbReference type="ChEBI" id="CHEBI:57783"/>
    </ligand>
</feature>
<dbReference type="Gene3D" id="3.50.50.60">
    <property type="entry name" value="FAD/NAD(P)-binding domain"/>
    <property type="match status" value="1"/>
</dbReference>
<evidence type="ECO:0000259" key="6">
    <source>
        <dbReference type="Pfam" id="PF01494"/>
    </source>
</evidence>
<comment type="similarity">
    <text evidence="5">Belongs to the aromatic-ring hydroxylase family. TetX subfamily.</text>
</comment>
<dbReference type="InterPro" id="IPR002938">
    <property type="entry name" value="FAD-bd"/>
</dbReference>
<comment type="subcellular location">
    <subcellularLocation>
        <location evidence="5">Cytoplasm</location>
    </subcellularLocation>
</comment>
<feature type="binding site" evidence="5">
    <location>
        <position position="300"/>
    </location>
    <ligand>
        <name>FAD</name>
        <dbReference type="ChEBI" id="CHEBI:57692"/>
    </ligand>
</feature>
<dbReference type="InterPro" id="IPR043683">
    <property type="entry name" value="TetX_monooxygenase"/>
</dbReference>
<protein>
    <recommendedName>
        <fullName evidence="5">Flavin-dependent monooxygenase</fullName>
    </recommendedName>
    <alternativeName>
        <fullName evidence="5">TetX monooxygenase</fullName>
        <shortName evidence="5">TetX</shortName>
        <ecNumber evidence="5">1.14.13.-</ecNumber>
    </alternativeName>
</protein>
<keyword evidence="3 5" id="KW-0560">Oxidoreductase</keyword>